<dbReference type="NCBIfam" id="TIGR03317">
    <property type="entry name" value="ygfZ_signature"/>
    <property type="match status" value="1"/>
</dbReference>
<proteinExistence type="predicted"/>
<organism evidence="2 3">
    <name type="scientific">Glaciecola nitratireducens (strain JCM 12485 / KCTC 12276 / FR1064)</name>
    <dbReference type="NCBI Taxonomy" id="1085623"/>
    <lineage>
        <taxon>Bacteria</taxon>
        <taxon>Pseudomonadati</taxon>
        <taxon>Pseudomonadota</taxon>
        <taxon>Gammaproteobacteria</taxon>
        <taxon>Alteromonadales</taxon>
        <taxon>Alteromonadaceae</taxon>
        <taxon>Brumicola</taxon>
    </lineage>
</organism>
<dbReference type="InterPro" id="IPR045179">
    <property type="entry name" value="YgfZ/GcvT"/>
</dbReference>
<reference evidence="2 3" key="1">
    <citation type="journal article" date="2011" name="J. Bacteriol.">
        <title>Complete genome sequence of seawater bacterium Glaciecola nitratireducens FR1064T.</title>
        <authorList>
            <person name="Bian F."/>
            <person name="Qin Q.L."/>
            <person name="Xie B.B."/>
            <person name="Shu Y.L."/>
            <person name="Zhang X.Y."/>
            <person name="Yu Y."/>
            <person name="Chen B."/>
            <person name="Chen X.L."/>
            <person name="Zhou B.C."/>
            <person name="Zhang Y.Z."/>
        </authorList>
    </citation>
    <scope>NUCLEOTIDE SEQUENCE [LARGE SCALE GENOMIC DNA]</scope>
    <source>
        <strain evidence="3">JCM 12485 / KCTC 12276 / FR1064</strain>
    </source>
</reference>
<evidence type="ECO:0000259" key="1">
    <source>
        <dbReference type="Pfam" id="PF21130"/>
    </source>
</evidence>
<dbReference type="NCBIfam" id="NF007110">
    <property type="entry name" value="PRK09559.1"/>
    <property type="match status" value="1"/>
</dbReference>
<dbReference type="Gene3D" id="3.30.70.1400">
    <property type="entry name" value="Aminomethyltransferase beta-barrel domains"/>
    <property type="match status" value="1"/>
</dbReference>
<evidence type="ECO:0000313" key="3">
    <source>
        <dbReference type="Proteomes" id="UP000009282"/>
    </source>
</evidence>
<dbReference type="GO" id="GO:0016740">
    <property type="term" value="F:transferase activity"/>
    <property type="evidence" value="ECO:0007669"/>
    <property type="project" value="UniProtKB-KW"/>
</dbReference>
<keyword evidence="3" id="KW-1185">Reference proteome</keyword>
<dbReference type="PANTHER" id="PTHR22602">
    <property type="entry name" value="TRANSFERASE CAF17, MITOCHONDRIAL-RELATED"/>
    <property type="match status" value="1"/>
</dbReference>
<dbReference type="Gene3D" id="3.30.70.1630">
    <property type="match status" value="1"/>
</dbReference>
<dbReference type="SUPFAM" id="SSF101790">
    <property type="entry name" value="Aminomethyltransferase beta-barrel domain"/>
    <property type="match status" value="1"/>
</dbReference>
<dbReference type="InterPro" id="IPR029043">
    <property type="entry name" value="GcvT/YgfZ_C"/>
</dbReference>
<keyword evidence="2" id="KW-0808">Transferase</keyword>
<sequence>MSLLRSTITEQSANLDCIRGYKMSSQKELIAKLTNLGCITFSGPQAAEYLQGQVTVDVAKMNSQTARFGAHCDVKGKTWSVFTALLTHDVYQLIMRKSALEKSMAEFKKYGVFSKVDIKQSGDDLSFFGVSGNNTTAAISALFTELSDQHLSVVNNEFGSAICLNINGPRYLLALNAEGASMLSQLAMPNAYADEGDWDAMNIRDAIPYVEAETSNEFVPQMLNLQAVSGIDFDKGCYMGQETIARTKFLGRNKRASYILTAEGVEIAPHLSPGIALEKQAGENWRSGGTVLQSAVYEGNTLMLAVLANDTQIDDVLRLKEFPEQQFTVSALPYKLD</sequence>
<dbReference type="eggNOG" id="COG0354">
    <property type="taxonomic scope" value="Bacteria"/>
</dbReference>
<dbReference type="AlphaFoldDB" id="G4QG41"/>
<dbReference type="HOGENOM" id="CLU_007884_6_1_6"/>
<feature type="domain" description="tRNA-modifying protein YgfZ-like beta-barrel" evidence="1">
    <location>
        <begin position="253"/>
        <end position="321"/>
    </location>
</feature>
<dbReference type="Gene3D" id="2.40.30.160">
    <property type="match status" value="1"/>
</dbReference>
<dbReference type="GO" id="GO:0016226">
    <property type="term" value="P:iron-sulfur cluster assembly"/>
    <property type="evidence" value="ECO:0007669"/>
    <property type="project" value="TreeGrafter"/>
</dbReference>
<dbReference type="InterPro" id="IPR048451">
    <property type="entry name" value="YgfZ_barrel"/>
</dbReference>
<dbReference type="InterPro" id="IPR017703">
    <property type="entry name" value="YgfZ/GCV_T_CS"/>
</dbReference>
<name>G4QG41_GLANF</name>
<dbReference type="EMBL" id="CP003060">
    <property type="protein sequence ID" value="AEP29208.1"/>
    <property type="molecule type" value="Genomic_DNA"/>
</dbReference>
<protein>
    <submittedName>
        <fullName evidence="2">Glycine cleavage T protein (Aminomethyl transferase)</fullName>
    </submittedName>
</protein>
<dbReference type="KEGG" id="gni:GNIT_1076"/>
<evidence type="ECO:0000313" key="2">
    <source>
        <dbReference type="EMBL" id="AEP29208.1"/>
    </source>
</evidence>
<dbReference type="SUPFAM" id="SSF103025">
    <property type="entry name" value="Folate-binding domain"/>
    <property type="match status" value="1"/>
</dbReference>
<dbReference type="PANTHER" id="PTHR22602:SF0">
    <property type="entry name" value="TRANSFERASE CAF17, MITOCHONDRIAL-RELATED"/>
    <property type="match status" value="1"/>
</dbReference>
<dbReference type="STRING" id="1085623.GNIT_1076"/>
<accession>G4QG41</accession>
<dbReference type="Proteomes" id="UP000009282">
    <property type="component" value="Chromosome"/>
</dbReference>
<gene>
    <name evidence="2" type="ordered locus">GNIT_1076</name>
</gene>
<dbReference type="Pfam" id="PF21130">
    <property type="entry name" value="YgfZ_barrel"/>
    <property type="match status" value="1"/>
</dbReference>